<comment type="caution">
    <text evidence="1">The sequence shown here is derived from an EMBL/GenBank/DDBJ whole genome shotgun (WGS) entry which is preliminary data.</text>
</comment>
<accession>A0ABP0JVG5</accession>
<evidence type="ECO:0000313" key="1">
    <source>
        <dbReference type="EMBL" id="CAK9018230.1"/>
    </source>
</evidence>
<name>A0ABP0JVG5_9DINO</name>
<dbReference type="Proteomes" id="UP001642484">
    <property type="component" value="Unassembled WGS sequence"/>
</dbReference>
<feature type="non-terminal residue" evidence="1">
    <location>
        <position position="1"/>
    </location>
</feature>
<proteinExistence type="predicted"/>
<evidence type="ECO:0000313" key="2">
    <source>
        <dbReference type="Proteomes" id="UP001642484"/>
    </source>
</evidence>
<feature type="non-terminal residue" evidence="1">
    <location>
        <position position="49"/>
    </location>
</feature>
<reference evidence="1 2" key="1">
    <citation type="submission" date="2024-02" db="EMBL/GenBank/DDBJ databases">
        <authorList>
            <person name="Chen Y."/>
            <person name="Shah S."/>
            <person name="Dougan E. K."/>
            <person name="Thang M."/>
            <person name="Chan C."/>
        </authorList>
    </citation>
    <scope>NUCLEOTIDE SEQUENCE [LARGE SCALE GENOMIC DNA]</scope>
</reference>
<sequence length="49" mass="5839">WSPPDAFKSEVFDVTENEEEYERFDGVSRLMRITQTGERLMILSHQMMT</sequence>
<keyword evidence="2" id="KW-1185">Reference proteome</keyword>
<dbReference type="EMBL" id="CAXAMN010006591">
    <property type="protein sequence ID" value="CAK9018230.1"/>
    <property type="molecule type" value="Genomic_DNA"/>
</dbReference>
<protein>
    <submittedName>
        <fullName evidence="1">Uncharacterized protein</fullName>
    </submittedName>
</protein>
<gene>
    <name evidence="1" type="ORF">CCMP2556_LOCUS13186</name>
</gene>
<organism evidence="1 2">
    <name type="scientific">Durusdinium trenchii</name>
    <dbReference type="NCBI Taxonomy" id="1381693"/>
    <lineage>
        <taxon>Eukaryota</taxon>
        <taxon>Sar</taxon>
        <taxon>Alveolata</taxon>
        <taxon>Dinophyceae</taxon>
        <taxon>Suessiales</taxon>
        <taxon>Symbiodiniaceae</taxon>
        <taxon>Durusdinium</taxon>
    </lineage>
</organism>